<organism evidence="2 3">
    <name type="scientific">Solanum verrucosum</name>
    <dbReference type="NCBI Taxonomy" id="315347"/>
    <lineage>
        <taxon>Eukaryota</taxon>
        <taxon>Viridiplantae</taxon>
        <taxon>Streptophyta</taxon>
        <taxon>Embryophyta</taxon>
        <taxon>Tracheophyta</taxon>
        <taxon>Spermatophyta</taxon>
        <taxon>Magnoliopsida</taxon>
        <taxon>eudicotyledons</taxon>
        <taxon>Gunneridae</taxon>
        <taxon>Pentapetalae</taxon>
        <taxon>asterids</taxon>
        <taxon>lamiids</taxon>
        <taxon>Solanales</taxon>
        <taxon>Solanaceae</taxon>
        <taxon>Solanoideae</taxon>
        <taxon>Solaneae</taxon>
        <taxon>Solanum</taxon>
    </lineage>
</organism>
<dbReference type="Pfam" id="PF01031">
    <property type="entry name" value="Dynamin_M"/>
    <property type="match status" value="1"/>
</dbReference>
<dbReference type="Gene3D" id="1.20.120.1240">
    <property type="entry name" value="Dynamin, middle domain"/>
    <property type="match status" value="1"/>
</dbReference>
<name>A0AAF0PXI3_SOLVR</name>
<accession>A0AAF0PXI3</accession>
<evidence type="ECO:0000313" key="2">
    <source>
        <dbReference type="EMBL" id="WMV12883.1"/>
    </source>
</evidence>
<dbReference type="InterPro" id="IPR000375">
    <property type="entry name" value="Dynamin_stalk"/>
</dbReference>
<gene>
    <name evidence="2" type="ORF">MTR67_006268</name>
</gene>
<reference evidence="2" key="1">
    <citation type="submission" date="2023-08" db="EMBL/GenBank/DDBJ databases">
        <title>A de novo genome assembly of Solanum verrucosum Schlechtendal, a Mexican diploid species geographically isolated from the other diploid A-genome species in potato relatives.</title>
        <authorList>
            <person name="Hosaka K."/>
        </authorList>
    </citation>
    <scope>NUCLEOTIDE SEQUENCE</scope>
    <source>
        <tissue evidence="2">Young leaves</tissue>
    </source>
</reference>
<dbReference type="AlphaFoldDB" id="A0AAF0PXI3"/>
<proteinExistence type="predicted"/>
<dbReference type="Proteomes" id="UP001234989">
    <property type="component" value="Chromosome 1"/>
</dbReference>
<evidence type="ECO:0000313" key="3">
    <source>
        <dbReference type="Proteomes" id="UP001234989"/>
    </source>
</evidence>
<keyword evidence="3" id="KW-1185">Reference proteome</keyword>
<dbReference type="EMBL" id="CP133612">
    <property type="protein sequence ID" value="WMV12883.1"/>
    <property type="molecule type" value="Genomic_DNA"/>
</dbReference>
<feature type="domain" description="Dynamin stalk" evidence="1">
    <location>
        <begin position="1"/>
        <end position="96"/>
    </location>
</feature>
<protein>
    <recommendedName>
        <fullName evidence="1">Dynamin stalk domain-containing protein</fullName>
    </recommendedName>
</protein>
<evidence type="ECO:0000259" key="1">
    <source>
        <dbReference type="Pfam" id="PF01031"/>
    </source>
</evidence>
<sequence>MIEGKNEEMSTSELSGGARNHHIFQDIFVKSLEVATMYALVGSVAYQISSDFSFSCREVDPCEDLTDDDIRTAIQKATGPKSALFMPEVPFQVHIRR</sequence>